<name>A0A1E1M5I1_RHYSE</name>
<reference evidence="3" key="1">
    <citation type="submission" date="2016-03" db="EMBL/GenBank/DDBJ databases">
        <authorList>
            <person name="Guldener U."/>
        </authorList>
    </citation>
    <scope>NUCLEOTIDE SEQUENCE [LARGE SCALE GENOMIC DNA]</scope>
</reference>
<dbReference type="EMBL" id="FJVC01000167">
    <property type="protein sequence ID" value="CZT44354.1"/>
    <property type="molecule type" value="Genomic_DNA"/>
</dbReference>
<accession>A0A1E1M5I1</accession>
<organism evidence="2 3">
    <name type="scientific">Rhynchosporium secalis</name>
    <name type="common">Barley scald fungus</name>
    <dbReference type="NCBI Taxonomy" id="38038"/>
    <lineage>
        <taxon>Eukaryota</taxon>
        <taxon>Fungi</taxon>
        <taxon>Dikarya</taxon>
        <taxon>Ascomycota</taxon>
        <taxon>Pezizomycotina</taxon>
        <taxon>Leotiomycetes</taxon>
        <taxon>Helotiales</taxon>
        <taxon>Ploettnerulaceae</taxon>
        <taxon>Rhynchosporium</taxon>
    </lineage>
</organism>
<dbReference type="AlphaFoldDB" id="A0A1E1M5I1"/>
<feature type="chain" id="PRO_5009447955" description="Cyanovirin-N domain-containing protein" evidence="1">
    <location>
        <begin position="19"/>
        <end position="153"/>
    </location>
</feature>
<proteinExistence type="predicted"/>
<gene>
    <name evidence="2" type="ORF">RSE6_04510</name>
</gene>
<dbReference type="Proteomes" id="UP000177625">
    <property type="component" value="Unassembled WGS sequence"/>
</dbReference>
<protein>
    <recommendedName>
        <fullName evidence="4">Cyanovirin-N domain-containing protein</fullName>
    </recommendedName>
</protein>
<evidence type="ECO:0008006" key="4">
    <source>
        <dbReference type="Google" id="ProtNLM"/>
    </source>
</evidence>
<sequence>MQLKALFFALSFITTALCATIIIIPVDPLPCVPSSSTTTCLLNYSTNSGAVLDLADPKISASAFIYSNTCLQLGGKSVAVPGQTTILSWGLNYRNPPVLGSEKREGTNLWTPWFQYDGQRYRYEDCSCSGDGATGGHMCSCLFRCKLWLYYWV</sequence>
<keyword evidence="1" id="KW-0732">Signal</keyword>
<feature type="signal peptide" evidence="1">
    <location>
        <begin position="1"/>
        <end position="18"/>
    </location>
</feature>
<keyword evidence="3" id="KW-1185">Reference proteome</keyword>
<evidence type="ECO:0000313" key="3">
    <source>
        <dbReference type="Proteomes" id="UP000177625"/>
    </source>
</evidence>
<evidence type="ECO:0000313" key="2">
    <source>
        <dbReference type="EMBL" id="CZT44354.1"/>
    </source>
</evidence>
<evidence type="ECO:0000256" key="1">
    <source>
        <dbReference type="SAM" id="SignalP"/>
    </source>
</evidence>